<name>A0A9P4U3S8_9PEZI</name>
<protein>
    <recommendedName>
        <fullName evidence="3">Chromo domain-containing protein</fullName>
    </recommendedName>
</protein>
<comment type="subunit">
    <text evidence="1">Component of the NuA4 histone acetyltransferase complex.</text>
</comment>
<gene>
    <name evidence="4" type="ORF">EJ08DRAFT_334533</name>
</gene>
<dbReference type="InterPro" id="IPR000953">
    <property type="entry name" value="Chromo/chromo_shadow_dom"/>
</dbReference>
<accession>A0A9P4U3S8</accession>
<keyword evidence="5" id="KW-1185">Reference proteome</keyword>
<evidence type="ECO:0000259" key="3">
    <source>
        <dbReference type="PROSITE" id="PS50013"/>
    </source>
</evidence>
<feature type="domain" description="Chromo" evidence="3">
    <location>
        <begin position="117"/>
        <end position="174"/>
    </location>
</feature>
<dbReference type="SUPFAM" id="SSF54160">
    <property type="entry name" value="Chromo domain-like"/>
    <property type="match status" value="1"/>
</dbReference>
<feature type="region of interest" description="Disordered" evidence="2">
    <location>
        <begin position="1"/>
        <end position="113"/>
    </location>
</feature>
<dbReference type="OrthoDB" id="4779840at2759"/>
<evidence type="ECO:0000313" key="4">
    <source>
        <dbReference type="EMBL" id="KAF2435338.1"/>
    </source>
</evidence>
<evidence type="ECO:0000256" key="1">
    <source>
        <dbReference type="ARBA" id="ARBA00011353"/>
    </source>
</evidence>
<evidence type="ECO:0000313" key="5">
    <source>
        <dbReference type="Proteomes" id="UP000800235"/>
    </source>
</evidence>
<dbReference type="Proteomes" id="UP000800235">
    <property type="component" value="Unassembled WGS sequence"/>
</dbReference>
<dbReference type="PROSITE" id="PS50013">
    <property type="entry name" value="CHROMO_2"/>
    <property type="match status" value="1"/>
</dbReference>
<sequence>MSKASPLGKDDNKMGYVNRLLQEQRDQYAPLSHERLPNTKAQPRRDKHQGREQLSTRRRKRKADSRIPTKPAKRHRSLANPAGGMSAPSLQDHARGDTPAIQGDERPPPVDAKHNRYAVERLLDRRIFRLRGRNQQVIRYRVRWEGYGPNDDKWVDEGDIDDGLIQAYASTKSA</sequence>
<reference evidence="4" key="1">
    <citation type="journal article" date="2020" name="Stud. Mycol.">
        <title>101 Dothideomycetes genomes: a test case for predicting lifestyles and emergence of pathogens.</title>
        <authorList>
            <person name="Haridas S."/>
            <person name="Albert R."/>
            <person name="Binder M."/>
            <person name="Bloem J."/>
            <person name="Labutti K."/>
            <person name="Salamov A."/>
            <person name="Andreopoulos B."/>
            <person name="Baker S."/>
            <person name="Barry K."/>
            <person name="Bills G."/>
            <person name="Bluhm B."/>
            <person name="Cannon C."/>
            <person name="Castanera R."/>
            <person name="Culley D."/>
            <person name="Daum C."/>
            <person name="Ezra D."/>
            <person name="Gonzalez J."/>
            <person name="Henrissat B."/>
            <person name="Kuo A."/>
            <person name="Liang C."/>
            <person name="Lipzen A."/>
            <person name="Lutzoni F."/>
            <person name="Magnuson J."/>
            <person name="Mondo S."/>
            <person name="Nolan M."/>
            <person name="Ohm R."/>
            <person name="Pangilinan J."/>
            <person name="Park H.-J."/>
            <person name="Ramirez L."/>
            <person name="Alfaro M."/>
            <person name="Sun H."/>
            <person name="Tritt A."/>
            <person name="Yoshinaga Y."/>
            <person name="Zwiers L.-H."/>
            <person name="Turgeon B."/>
            <person name="Goodwin S."/>
            <person name="Spatafora J."/>
            <person name="Crous P."/>
            <person name="Grigoriev I."/>
        </authorList>
    </citation>
    <scope>NUCLEOTIDE SEQUENCE</scope>
    <source>
        <strain evidence="4">CBS 130266</strain>
    </source>
</reference>
<dbReference type="AlphaFoldDB" id="A0A9P4U3S8"/>
<feature type="compositionally biased region" description="Basic and acidic residues" evidence="2">
    <location>
        <begin position="22"/>
        <end position="37"/>
    </location>
</feature>
<dbReference type="CDD" id="cd00024">
    <property type="entry name" value="CD_CSD"/>
    <property type="match status" value="1"/>
</dbReference>
<feature type="compositionally biased region" description="Basic and acidic residues" evidence="2">
    <location>
        <begin position="103"/>
        <end position="113"/>
    </location>
</feature>
<evidence type="ECO:0000256" key="2">
    <source>
        <dbReference type="SAM" id="MobiDB-lite"/>
    </source>
</evidence>
<dbReference type="InterPro" id="IPR016197">
    <property type="entry name" value="Chromo-like_dom_sf"/>
</dbReference>
<dbReference type="InterPro" id="IPR023780">
    <property type="entry name" value="Chromo_domain"/>
</dbReference>
<organism evidence="4 5">
    <name type="scientific">Tothia fuscella</name>
    <dbReference type="NCBI Taxonomy" id="1048955"/>
    <lineage>
        <taxon>Eukaryota</taxon>
        <taxon>Fungi</taxon>
        <taxon>Dikarya</taxon>
        <taxon>Ascomycota</taxon>
        <taxon>Pezizomycotina</taxon>
        <taxon>Dothideomycetes</taxon>
        <taxon>Pleosporomycetidae</taxon>
        <taxon>Venturiales</taxon>
        <taxon>Cylindrosympodiaceae</taxon>
        <taxon>Tothia</taxon>
    </lineage>
</organism>
<comment type="caution">
    <text evidence="4">The sequence shown here is derived from an EMBL/GenBank/DDBJ whole genome shotgun (WGS) entry which is preliminary data.</text>
</comment>
<proteinExistence type="predicted"/>
<dbReference type="GO" id="GO:0006338">
    <property type="term" value="P:chromatin remodeling"/>
    <property type="evidence" value="ECO:0007669"/>
    <property type="project" value="UniProtKB-ARBA"/>
</dbReference>
<dbReference type="EMBL" id="MU007013">
    <property type="protein sequence ID" value="KAF2435338.1"/>
    <property type="molecule type" value="Genomic_DNA"/>
</dbReference>
<dbReference type="Gene3D" id="2.40.50.40">
    <property type="match status" value="1"/>
</dbReference>
<dbReference type="Pfam" id="PF00385">
    <property type="entry name" value="Chromo"/>
    <property type="match status" value="1"/>
</dbReference>